<evidence type="ECO:0000313" key="1">
    <source>
        <dbReference type="EMBL" id="SNV49254.1"/>
    </source>
</evidence>
<dbReference type="KEGG" id="smiz:4412673_01734"/>
<reference evidence="1 2" key="1">
    <citation type="submission" date="2017-06" db="EMBL/GenBank/DDBJ databases">
        <authorList>
            <consortium name="Pathogen Informatics"/>
        </authorList>
    </citation>
    <scope>NUCLEOTIDE SEQUENCE [LARGE SCALE GENOMIC DNA]</scope>
    <source>
        <strain evidence="1 2">NCTC12149</strain>
    </source>
</reference>
<dbReference type="RefSeq" id="WP_093095775.1">
    <property type="nucleotide sequence ID" value="NZ_FNGK01000001.1"/>
</dbReference>
<dbReference type="EMBL" id="LT906468">
    <property type="protein sequence ID" value="SNV49254.1"/>
    <property type="molecule type" value="Genomic_DNA"/>
</dbReference>
<dbReference type="AlphaFoldDB" id="A0AAJ4XB72"/>
<dbReference type="Proteomes" id="UP000215355">
    <property type="component" value="Chromosome 1"/>
</dbReference>
<sequence length="373" mass="42892">MGKDLTEKLMALVGWYDSASMCANGGLLVDTSLSELLTQTAISIQRMYFLRKKEYQFEREFRKVRNTILYMLKNLSKEIEPDGLQGRPFECVNLLETFLGEIDERFSQHLNGNDPLSKRMVKAFQRELDESFDPAQVPLPTNVGDTIDLLKKVLSERLEQNPSYGVLKKLRVFMDRFKQHVPQSFHHPPLTWVDANLILLDYRDGLYLSSLLERVKRGIEKSDPSEQISFMESFGKYLLILKKTSRLNGVRKNRMIGLLEQFIERYLSSEDKKGVRPPFQDGVKAKQSGMEKITCNLSADQLALILRAMDESRLVGAKSMNAVFRQIIPFLSTDRKVNLSYGAVRSKAYSPEDRDRQVAVGLLEKMIEKIQSY</sequence>
<gene>
    <name evidence="1" type="ORF">SAMEA4412673_01734</name>
</gene>
<protein>
    <submittedName>
        <fullName evidence="1">Uncharacterized protein</fullName>
    </submittedName>
</protein>
<name>A0AAJ4XB72_9SPHI</name>
<proteinExistence type="predicted"/>
<organism evidence="1 2">
    <name type="scientific">Sphingobacterium mizutaii</name>
    <dbReference type="NCBI Taxonomy" id="1010"/>
    <lineage>
        <taxon>Bacteria</taxon>
        <taxon>Pseudomonadati</taxon>
        <taxon>Bacteroidota</taxon>
        <taxon>Sphingobacteriia</taxon>
        <taxon>Sphingobacteriales</taxon>
        <taxon>Sphingobacteriaceae</taxon>
        <taxon>Sphingobacterium</taxon>
    </lineage>
</organism>
<evidence type="ECO:0000313" key="2">
    <source>
        <dbReference type="Proteomes" id="UP000215355"/>
    </source>
</evidence>
<accession>A0AAJ4XB72</accession>